<keyword evidence="2" id="KW-0812">Transmembrane</keyword>
<feature type="compositionally biased region" description="Basic and acidic residues" evidence="1">
    <location>
        <begin position="1192"/>
        <end position="1213"/>
    </location>
</feature>
<feature type="region of interest" description="Disordered" evidence="1">
    <location>
        <begin position="1165"/>
        <end position="1213"/>
    </location>
</feature>
<evidence type="ECO:0000313" key="3">
    <source>
        <dbReference type="EMBL" id="KAL1408466.1"/>
    </source>
</evidence>
<dbReference type="GeneID" id="95986321"/>
<reference evidence="3 4" key="1">
    <citation type="submission" date="2023-08" db="EMBL/GenBank/DDBJ databases">
        <title>Annotated Genome Sequence of Vanrija albida AlHP1.</title>
        <authorList>
            <person name="Herzog R."/>
        </authorList>
    </citation>
    <scope>NUCLEOTIDE SEQUENCE [LARGE SCALE GENOMIC DNA]</scope>
    <source>
        <strain evidence="3 4">AlHP1</strain>
    </source>
</reference>
<feature type="transmembrane region" description="Helical" evidence="2">
    <location>
        <begin position="265"/>
        <end position="289"/>
    </location>
</feature>
<dbReference type="Proteomes" id="UP001565368">
    <property type="component" value="Unassembled WGS sequence"/>
</dbReference>
<keyword evidence="2" id="KW-1133">Transmembrane helix</keyword>
<sequence>MPPAPAPVTAAPPPPYHLAKRFVYACDGQLQEWDSAWYTMPFYLDATSFYNSVGQSRNPIAPPPAVVVTRCPGMNTEPPPAPPTPSKTPAPSTTPALTTSAAPSSLAPSPSAPSTAAPLPSTVVPTSTSSRPPTSSVVTSTASSSSATRYSTIYGNPSTSSASAAVTASRALTGGDVLRNADAGHWDATSKAVALTSVLVLAGAMTSVALWVAVKRRWPAVHRPRTWFLSPSQLPAVTTALALVPFLALPSLAAPTSDAHLVTHFLASALGVAAITTVLGLAISLPLFVAGVPHLSSTAPPNLHGGRLNAFTDLSLIRLLEALRPSPGAGSPSALPGAAHRLANLAHVLVPVPGLVQRAAGDGAPVTASARTRLIVLCVLTALLWVGGTLFIVSRAYARVAAYRRTVDDASAGQDIIFLSAANAPGLARLTESNIERRLQDVLPVDDRGPSVVGVFSVGNTTTVKALVSERKSILEVLEKAEAHYINSFPLFPTDSQGAALVPRRSLQRSTPGHNSISSRGSLPQSWAFATFPDAESSVATDARGSAFLEVTQRRSVTFEHGPFSVGQRVIRDHDGTFVPAPGTVEDDLGDADTFETYPGQGSQDALDTRPQVPDDALSVPTSALPPLELARLRGDVVWSRIRITKLTTQIGAAQRQAMSSLARGEGAIGWIIVGRGLKSIPYAEVIEGRTKEDIQWTNLGHSRSERGFWYKTTAVSLGVAFLLIPFSSLSLAAAPGFAEYLGFLGHLAYRNDIGAGLAQTLVPAIVVFIFFGVALGVINRLAVELRLASYTRQTALALKGSVYLISIVGGLWLIVSNTFKYPLQAYAAHSGVGRALADGLVFSACLPLVVLILLVTLPLPLLVQPLRLIRYLMGYRASETPRERFRLNYPPNFSPTITLAPVIAAIIFAQTLAGLRPLVVIPALVVAYLSLVVHHRLTTKVYCLTRGGVSDGTTALWLIRRLGWTVVFPPLLFGLVVLSRKEWGIGAASIGVAAVALAASEYLTIGRHPSPKSSLVSSPDFGPQGTYTALSRHRAPSGKDSSLAPGSSVTTQPGNARELLPGLSRLAWDNPLPFATEAIDDMVSTERASRATPELNRGHVDTAHRVSIIVSQENSSRGLLYPPELLVGSPDVWLPADEHGVAEREVESLAAAGLVAIIDPVDVPPSRRRTLSYRPQGDGPPPEGDGPVAAEAEKVREGRDGRDGREEHEVKG</sequence>
<feature type="transmembrane region" description="Helical" evidence="2">
    <location>
        <begin position="893"/>
        <end position="914"/>
    </location>
</feature>
<feature type="transmembrane region" description="Helical" evidence="2">
    <location>
        <begin position="984"/>
        <end position="1006"/>
    </location>
</feature>
<feature type="transmembrane region" description="Helical" evidence="2">
    <location>
        <begin position="374"/>
        <end position="398"/>
    </location>
</feature>
<feature type="transmembrane region" description="Helical" evidence="2">
    <location>
        <begin position="234"/>
        <end position="253"/>
    </location>
</feature>
<feature type="compositionally biased region" description="Pro residues" evidence="1">
    <location>
        <begin position="77"/>
        <end position="88"/>
    </location>
</feature>
<evidence type="ECO:0000256" key="1">
    <source>
        <dbReference type="SAM" id="MobiDB-lite"/>
    </source>
</evidence>
<evidence type="ECO:0000256" key="2">
    <source>
        <dbReference type="SAM" id="Phobius"/>
    </source>
</evidence>
<feature type="transmembrane region" description="Helical" evidence="2">
    <location>
        <begin position="754"/>
        <end position="780"/>
    </location>
</feature>
<name>A0ABR3Q1V5_9TREE</name>
<dbReference type="PANTHER" id="PTHR24216">
    <property type="entry name" value="PAXILLIN-RELATED"/>
    <property type="match status" value="1"/>
</dbReference>
<proteinExistence type="predicted"/>
<comment type="caution">
    <text evidence="3">The sequence shown here is derived from an EMBL/GenBank/DDBJ whole genome shotgun (WGS) entry which is preliminary data.</text>
</comment>
<feature type="compositionally biased region" description="Low complexity" evidence="1">
    <location>
        <begin position="89"/>
        <end position="142"/>
    </location>
</feature>
<feature type="transmembrane region" description="Helical" evidence="2">
    <location>
        <begin position="192"/>
        <end position="214"/>
    </location>
</feature>
<evidence type="ECO:0000313" key="4">
    <source>
        <dbReference type="Proteomes" id="UP001565368"/>
    </source>
</evidence>
<dbReference type="RefSeq" id="XP_069208410.1">
    <property type="nucleotide sequence ID" value="XM_069353768.1"/>
</dbReference>
<evidence type="ECO:0008006" key="5">
    <source>
        <dbReference type="Google" id="ProtNLM"/>
    </source>
</evidence>
<protein>
    <recommendedName>
        <fullName evidence="5">CSC1/OSCA1-like 7TM region domain-containing protein</fullName>
    </recommendedName>
</protein>
<feature type="transmembrane region" description="Helical" evidence="2">
    <location>
        <begin position="709"/>
        <end position="734"/>
    </location>
</feature>
<organism evidence="3 4">
    <name type="scientific">Vanrija albida</name>
    <dbReference type="NCBI Taxonomy" id="181172"/>
    <lineage>
        <taxon>Eukaryota</taxon>
        <taxon>Fungi</taxon>
        <taxon>Dikarya</taxon>
        <taxon>Basidiomycota</taxon>
        <taxon>Agaricomycotina</taxon>
        <taxon>Tremellomycetes</taxon>
        <taxon>Trichosporonales</taxon>
        <taxon>Trichosporonaceae</taxon>
        <taxon>Vanrija</taxon>
    </lineage>
</organism>
<feature type="transmembrane region" description="Helical" evidence="2">
    <location>
        <begin position="840"/>
        <end position="864"/>
    </location>
</feature>
<feature type="compositionally biased region" description="Polar residues" evidence="1">
    <location>
        <begin position="1045"/>
        <end position="1055"/>
    </location>
</feature>
<feature type="region of interest" description="Disordered" evidence="1">
    <location>
        <begin position="68"/>
        <end position="142"/>
    </location>
</feature>
<feature type="transmembrane region" description="Helical" evidence="2">
    <location>
        <begin position="801"/>
        <end position="820"/>
    </location>
</feature>
<dbReference type="EMBL" id="JBBXJM010000004">
    <property type="protein sequence ID" value="KAL1408466.1"/>
    <property type="molecule type" value="Genomic_DNA"/>
</dbReference>
<feature type="region of interest" description="Disordered" evidence="1">
    <location>
        <begin position="1027"/>
        <end position="1055"/>
    </location>
</feature>
<accession>A0ABR3Q1V5</accession>
<gene>
    <name evidence="3" type="ORF">Q8F55_005278</name>
</gene>
<feature type="transmembrane region" description="Helical" evidence="2">
    <location>
        <begin position="920"/>
        <end position="938"/>
    </location>
</feature>
<dbReference type="PANTHER" id="PTHR24216:SF65">
    <property type="entry name" value="PAXILLIN-LIKE PROTEIN 1"/>
    <property type="match status" value="1"/>
</dbReference>
<keyword evidence="4" id="KW-1185">Reference proteome</keyword>
<feature type="transmembrane region" description="Helical" evidence="2">
    <location>
        <begin position="959"/>
        <end position="978"/>
    </location>
</feature>
<keyword evidence="2" id="KW-0472">Membrane</keyword>